<dbReference type="PANTHER" id="PTHR46494:SF1">
    <property type="entry name" value="CORA FAMILY METAL ION TRANSPORTER (EUROFUNG)"/>
    <property type="match status" value="1"/>
</dbReference>
<dbReference type="GO" id="GO:0005886">
    <property type="term" value="C:plasma membrane"/>
    <property type="evidence" value="ECO:0007669"/>
    <property type="project" value="UniProtKB-SubCell"/>
</dbReference>
<evidence type="ECO:0000256" key="4">
    <source>
        <dbReference type="ARBA" id="ARBA00022475"/>
    </source>
</evidence>
<dbReference type="SUPFAM" id="SSF143865">
    <property type="entry name" value="CorA soluble domain-like"/>
    <property type="match status" value="1"/>
</dbReference>
<evidence type="ECO:0000256" key="6">
    <source>
        <dbReference type="ARBA" id="ARBA00022989"/>
    </source>
</evidence>
<dbReference type="Pfam" id="PF01544">
    <property type="entry name" value="CorA"/>
    <property type="match status" value="1"/>
</dbReference>
<evidence type="ECO:0000256" key="2">
    <source>
        <dbReference type="ARBA" id="ARBA00009765"/>
    </source>
</evidence>
<accession>A0A938YJ64</accession>
<evidence type="ECO:0000256" key="8">
    <source>
        <dbReference type="SAM" id="Phobius"/>
    </source>
</evidence>
<dbReference type="EMBL" id="JAERWK010000025">
    <property type="protein sequence ID" value="MBM9469267.1"/>
    <property type="molecule type" value="Genomic_DNA"/>
</dbReference>
<dbReference type="Gene3D" id="1.20.58.340">
    <property type="entry name" value="Magnesium transport protein CorA, transmembrane region"/>
    <property type="match status" value="2"/>
</dbReference>
<comment type="subcellular location">
    <subcellularLocation>
        <location evidence="1">Cell membrane</location>
        <topology evidence="1">Multi-pass membrane protein</topology>
    </subcellularLocation>
</comment>
<dbReference type="GO" id="GO:0000287">
    <property type="term" value="F:magnesium ion binding"/>
    <property type="evidence" value="ECO:0007669"/>
    <property type="project" value="TreeGrafter"/>
</dbReference>
<dbReference type="InterPro" id="IPR002523">
    <property type="entry name" value="MgTranspt_CorA/ZnTranspt_ZntB"/>
</dbReference>
<dbReference type="GO" id="GO:0015087">
    <property type="term" value="F:cobalt ion transmembrane transporter activity"/>
    <property type="evidence" value="ECO:0007669"/>
    <property type="project" value="TreeGrafter"/>
</dbReference>
<feature type="transmembrane region" description="Helical" evidence="8">
    <location>
        <begin position="312"/>
        <end position="333"/>
    </location>
</feature>
<dbReference type="GO" id="GO:0050897">
    <property type="term" value="F:cobalt ion binding"/>
    <property type="evidence" value="ECO:0007669"/>
    <property type="project" value="TreeGrafter"/>
</dbReference>
<organism evidence="9 10">
    <name type="scientific">Nakamurella leprariae</name>
    <dbReference type="NCBI Taxonomy" id="2803911"/>
    <lineage>
        <taxon>Bacteria</taxon>
        <taxon>Bacillati</taxon>
        <taxon>Actinomycetota</taxon>
        <taxon>Actinomycetes</taxon>
        <taxon>Nakamurellales</taxon>
        <taxon>Nakamurellaceae</taxon>
        <taxon>Nakamurella</taxon>
    </lineage>
</organism>
<dbReference type="RefSeq" id="WP_205262213.1">
    <property type="nucleotide sequence ID" value="NZ_JAERWK010000025.1"/>
</dbReference>
<keyword evidence="4" id="KW-1003">Cell membrane</keyword>
<dbReference type="InterPro" id="IPR045863">
    <property type="entry name" value="CorA_TM1_TM2"/>
</dbReference>
<name>A0A938YJ64_9ACTN</name>
<dbReference type="PANTHER" id="PTHR46494">
    <property type="entry name" value="CORA FAMILY METAL ION TRANSPORTER (EUROFUNG)"/>
    <property type="match status" value="1"/>
</dbReference>
<evidence type="ECO:0000256" key="1">
    <source>
        <dbReference type="ARBA" id="ARBA00004651"/>
    </source>
</evidence>
<dbReference type="Proteomes" id="UP000663792">
    <property type="component" value="Unassembled WGS sequence"/>
</dbReference>
<comment type="similarity">
    <text evidence="2">Belongs to the CorA metal ion transporter (MIT) (TC 1.A.35) family.</text>
</comment>
<dbReference type="AlphaFoldDB" id="A0A938YJ64"/>
<comment type="caution">
    <text evidence="9">The sequence shown here is derived from an EMBL/GenBank/DDBJ whole genome shotgun (WGS) entry which is preliminary data.</text>
</comment>
<dbReference type="InterPro" id="IPR045861">
    <property type="entry name" value="CorA_cytoplasmic_dom"/>
</dbReference>
<gene>
    <name evidence="9" type="ORF">JL106_18425</name>
</gene>
<evidence type="ECO:0000256" key="7">
    <source>
        <dbReference type="ARBA" id="ARBA00023136"/>
    </source>
</evidence>
<keyword evidence="3" id="KW-0813">Transport</keyword>
<feature type="transmembrane region" description="Helical" evidence="8">
    <location>
        <begin position="283"/>
        <end position="300"/>
    </location>
</feature>
<dbReference type="SUPFAM" id="SSF144083">
    <property type="entry name" value="Magnesium transport protein CorA, transmembrane region"/>
    <property type="match status" value="1"/>
</dbReference>
<protein>
    <submittedName>
        <fullName evidence="9">Magnesium transporter CorA family protein</fullName>
    </submittedName>
</protein>
<keyword evidence="6 8" id="KW-1133">Transmembrane helix</keyword>
<evidence type="ECO:0000256" key="3">
    <source>
        <dbReference type="ARBA" id="ARBA00022448"/>
    </source>
</evidence>
<dbReference type="GO" id="GO:0015095">
    <property type="term" value="F:magnesium ion transmembrane transporter activity"/>
    <property type="evidence" value="ECO:0007669"/>
    <property type="project" value="TreeGrafter"/>
</dbReference>
<keyword evidence="7 8" id="KW-0472">Membrane</keyword>
<evidence type="ECO:0000256" key="5">
    <source>
        <dbReference type="ARBA" id="ARBA00022692"/>
    </source>
</evidence>
<sequence length="339" mass="37288">MADDMVDRRDVRIAVWRHGTLLDQQPGLGEVRPLLDQDDALVWVDLVDPSPSALSALADDLGLPAQAVEDALSAGERSKVTRYAESSFLVVYALVPPVVKSPPDEVEPALNITRVSAFVLRRVLITVRTPAFDVDAVVQRWADSPELLRDGVGALVHGLLDVVVDRHLDAAQQLDDVVESLEDGLFDEAGPGQHMQRRTYQVRRNLVDLRRIAVPMRDVVGALIRRLQDTHPSAELAAAFDDLYDHAVHAQEWTDSLRDMLATIFETNLSLADARLNTVMKKLTGWAAIIAVPTAITGFFGQNVEYPGVNTWAAFAVSAVMIVTAAAVLFAMFKRRGWL</sequence>
<evidence type="ECO:0000313" key="10">
    <source>
        <dbReference type="Proteomes" id="UP000663792"/>
    </source>
</evidence>
<dbReference type="Gene3D" id="3.30.460.20">
    <property type="entry name" value="CorA soluble domain-like"/>
    <property type="match status" value="1"/>
</dbReference>
<proteinExistence type="inferred from homology"/>
<evidence type="ECO:0000313" key="9">
    <source>
        <dbReference type="EMBL" id="MBM9469267.1"/>
    </source>
</evidence>
<keyword evidence="10" id="KW-1185">Reference proteome</keyword>
<dbReference type="CDD" id="cd12822">
    <property type="entry name" value="TmCorA-like"/>
    <property type="match status" value="1"/>
</dbReference>
<reference evidence="9" key="1">
    <citation type="submission" date="2021-01" db="EMBL/GenBank/DDBJ databases">
        <title>YIM 132084 draft genome.</title>
        <authorList>
            <person name="An D."/>
        </authorList>
    </citation>
    <scope>NUCLEOTIDE SEQUENCE</scope>
    <source>
        <strain evidence="9">YIM 132084</strain>
    </source>
</reference>
<keyword evidence="5 8" id="KW-0812">Transmembrane</keyword>